<dbReference type="Gene3D" id="3.30.40.10">
    <property type="entry name" value="Zinc/RING finger domain, C3HC4 (zinc finger)"/>
    <property type="match status" value="1"/>
</dbReference>
<sequence length="199" mass="24069">MKNWISWCTWRLTCRRREDEKKIPSCMREEGEEEDCLVCYETMTLSEWKTNRLLRIYPCGHIFHLRCFYLWLFQKYYFEESHPRCIKCRGLIQYFDLGQGMDNVSLKNILSRCRSLLQEEKKRCRIVVQKKGEHHHPVSFQGFHGLENELRLYLEQQWGKDSQNVKCAIAQIVASPLIFEKSTLFHHLPAYFYFSKIEE</sequence>
<reference evidence="2" key="1">
    <citation type="journal article" date="2020" name="Nature">
        <title>Giant virus diversity and host interactions through global metagenomics.</title>
        <authorList>
            <person name="Schulz F."/>
            <person name="Roux S."/>
            <person name="Paez-Espino D."/>
            <person name="Jungbluth S."/>
            <person name="Walsh D.A."/>
            <person name="Denef V.J."/>
            <person name="McMahon K.D."/>
            <person name="Konstantinidis K.T."/>
            <person name="Eloe-Fadrosh E.A."/>
            <person name="Kyrpides N.C."/>
            <person name="Woyke T."/>
        </authorList>
    </citation>
    <scope>NUCLEOTIDE SEQUENCE</scope>
    <source>
        <strain evidence="2">GVMAG-S-1101169-75</strain>
    </source>
</reference>
<dbReference type="AlphaFoldDB" id="A0A6C0K338"/>
<accession>A0A6C0K338</accession>
<feature type="domain" description="RING-type" evidence="1">
    <location>
        <begin position="36"/>
        <end position="89"/>
    </location>
</feature>
<dbReference type="SUPFAM" id="SSF57850">
    <property type="entry name" value="RING/U-box"/>
    <property type="match status" value="1"/>
</dbReference>
<organism evidence="2">
    <name type="scientific">viral metagenome</name>
    <dbReference type="NCBI Taxonomy" id="1070528"/>
    <lineage>
        <taxon>unclassified sequences</taxon>
        <taxon>metagenomes</taxon>
        <taxon>organismal metagenomes</taxon>
    </lineage>
</organism>
<name>A0A6C0K338_9ZZZZ</name>
<dbReference type="InterPro" id="IPR001841">
    <property type="entry name" value="Znf_RING"/>
</dbReference>
<evidence type="ECO:0000259" key="1">
    <source>
        <dbReference type="PROSITE" id="PS50089"/>
    </source>
</evidence>
<dbReference type="EMBL" id="MN740785">
    <property type="protein sequence ID" value="QHU11496.1"/>
    <property type="molecule type" value="Genomic_DNA"/>
</dbReference>
<proteinExistence type="predicted"/>
<dbReference type="SMART" id="SM00184">
    <property type="entry name" value="RING"/>
    <property type="match status" value="1"/>
</dbReference>
<protein>
    <recommendedName>
        <fullName evidence="1">RING-type domain-containing protein</fullName>
    </recommendedName>
</protein>
<dbReference type="PROSITE" id="PS50089">
    <property type="entry name" value="ZF_RING_2"/>
    <property type="match status" value="1"/>
</dbReference>
<evidence type="ECO:0000313" key="2">
    <source>
        <dbReference type="EMBL" id="QHU11496.1"/>
    </source>
</evidence>
<dbReference type="InterPro" id="IPR013083">
    <property type="entry name" value="Znf_RING/FYVE/PHD"/>
</dbReference>